<dbReference type="Proteomes" id="UP000515292">
    <property type="component" value="Chromosome"/>
</dbReference>
<feature type="transmembrane region" description="Helical" evidence="5">
    <location>
        <begin position="103"/>
        <end position="125"/>
    </location>
</feature>
<dbReference type="Gene3D" id="1.20.120.550">
    <property type="entry name" value="Membrane associated eicosanoid/glutathione metabolism-like domain"/>
    <property type="match status" value="1"/>
</dbReference>
<evidence type="ECO:0000256" key="4">
    <source>
        <dbReference type="ARBA" id="ARBA00023136"/>
    </source>
</evidence>
<dbReference type="AlphaFoldDB" id="A0A7G5IK40"/>
<dbReference type="EMBL" id="CP059851">
    <property type="protein sequence ID" value="QMW23732.1"/>
    <property type="molecule type" value="Genomic_DNA"/>
</dbReference>
<keyword evidence="3 5" id="KW-1133">Transmembrane helix</keyword>
<keyword evidence="2 5" id="KW-0812">Transmembrane</keyword>
<protein>
    <submittedName>
        <fullName evidence="6">MAPEG family protein</fullName>
    </submittedName>
</protein>
<dbReference type="InterPro" id="IPR023352">
    <property type="entry name" value="MAPEG-like_dom_sf"/>
</dbReference>
<dbReference type="RefSeq" id="WP_182297555.1">
    <property type="nucleotide sequence ID" value="NZ_CP059851.1"/>
</dbReference>
<gene>
    <name evidence="6" type="ORF">H3309_04395</name>
</gene>
<accession>A0A7G5IK40</accession>
<proteinExistence type="predicted"/>
<evidence type="ECO:0000256" key="2">
    <source>
        <dbReference type="ARBA" id="ARBA00022692"/>
    </source>
</evidence>
<evidence type="ECO:0000256" key="1">
    <source>
        <dbReference type="ARBA" id="ARBA00004370"/>
    </source>
</evidence>
<keyword evidence="7" id="KW-1185">Reference proteome</keyword>
<organism evidence="6 7">
    <name type="scientific">Sandaracinobacteroides saxicola</name>
    <dbReference type="NCBI Taxonomy" id="2759707"/>
    <lineage>
        <taxon>Bacteria</taxon>
        <taxon>Pseudomonadati</taxon>
        <taxon>Pseudomonadota</taxon>
        <taxon>Alphaproteobacteria</taxon>
        <taxon>Sphingomonadales</taxon>
        <taxon>Sphingosinicellaceae</taxon>
        <taxon>Sandaracinobacteroides</taxon>
    </lineage>
</organism>
<dbReference type="Pfam" id="PF01124">
    <property type="entry name" value="MAPEG"/>
    <property type="match status" value="1"/>
</dbReference>
<evidence type="ECO:0000256" key="5">
    <source>
        <dbReference type="SAM" id="Phobius"/>
    </source>
</evidence>
<dbReference type="GO" id="GO:0016020">
    <property type="term" value="C:membrane"/>
    <property type="evidence" value="ECO:0007669"/>
    <property type="project" value="UniProtKB-SubCell"/>
</dbReference>
<evidence type="ECO:0000256" key="3">
    <source>
        <dbReference type="ARBA" id="ARBA00022989"/>
    </source>
</evidence>
<dbReference type="PANTHER" id="PTHR35814:SF1">
    <property type="entry name" value="GLUTATHIONE S-TRANSFERASE-RELATED"/>
    <property type="match status" value="1"/>
</dbReference>
<sequence>MPITLITAGAFGLLLIILSVRVTLVRRADGISLGDGGNAELLARARAQANFTEYVPFALILMGLLENAGADVRFLAGLAMLLFVIRILHAIGMARPAPNTSRVIGTAGTWTILAILSGAAIFAAVA</sequence>
<dbReference type="PANTHER" id="PTHR35814">
    <property type="match status" value="1"/>
</dbReference>
<reference evidence="6 7" key="1">
    <citation type="submission" date="2020-07" db="EMBL/GenBank/DDBJ databases">
        <title>Complete genome sequence for Sandaracinobacter sp. M6.</title>
        <authorList>
            <person name="Tang Y."/>
            <person name="Liu Q."/>
            <person name="Guo Z."/>
            <person name="Lei P."/>
            <person name="Huang B."/>
        </authorList>
    </citation>
    <scope>NUCLEOTIDE SEQUENCE [LARGE SCALE GENOMIC DNA]</scope>
    <source>
        <strain evidence="6 7">M6</strain>
    </source>
</reference>
<evidence type="ECO:0000313" key="7">
    <source>
        <dbReference type="Proteomes" id="UP000515292"/>
    </source>
</evidence>
<dbReference type="InterPro" id="IPR001129">
    <property type="entry name" value="Membr-assoc_MAPEG"/>
</dbReference>
<name>A0A7G5IK40_9SPHN</name>
<dbReference type="KEGG" id="sand:H3309_04395"/>
<keyword evidence="4 5" id="KW-0472">Membrane</keyword>
<comment type="subcellular location">
    <subcellularLocation>
        <location evidence="1">Membrane</location>
    </subcellularLocation>
</comment>
<feature type="transmembrane region" description="Helical" evidence="5">
    <location>
        <begin position="72"/>
        <end position="91"/>
    </location>
</feature>
<evidence type="ECO:0000313" key="6">
    <source>
        <dbReference type="EMBL" id="QMW23732.1"/>
    </source>
</evidence>
<dbReference type="SUPFAM" id="SSF161084">
    <property type="entry name" value="MAPEG domain-like"/>
    <property type="match status" value="1"/>
</dbReference>